<dbReference type="Pfam" id="PF00567">
    <property type="entry name" value="TUDOR"/>
    <property type="match status" value="1"/>
</dbReference>
<dbReference type="OrthoDB" id="249932at2759"/>
<evidence type="ECO:0000256" key="3">
    <source>
        <dbReference type="ARBA" id="ARBA00022737"/>
    </source>
</evidence>
<evidence type="ECO:0000256" key="5">
    <source>
        <dbReference type="ARBA" id="ARBA00022782"/>
    </source>
</evidence>
<keyword evidence="10" id="KW-0943">RNA-mediated gene silencing</keyword>
<sequence length="1000" mass="114243">MIEIKKSNHQGVPATARGIKIMNVQSPYIMRAYDIAKREEKISKINAQLCSFIRKQTSSKNDTESLSIGDVVFIQSSNHETGVAELPSYLCRGLITHIKQENGKYNVLLVDHGISIELNKDKMYKVPKDFIPEKYLTKTIGIFNILPIRMRKNVPTTSSSSNGYKNKSTAVVVEEWSEEAILFVKNILVASSAVYFDHLVTDEVNGREYGEFYLIIDDLIISLSEALVVNYYATYLEEDLFQLIETSNHKQESSEEDIIIYAKFSSNRQKNANQLVGEVQKHCSVRHIEKVLIQSRNNCGILSDVTDLSFPKGVHKGWNTCINSTRPRKIQSYVWPAIKKGLNVVAIGSSQCGKTTGCVMAVCGLVVMRQNMMARNVTHPLALILCSSSFEVINVHSLCTSFLQFYNNVKSVAAFNGKTHRSVAALIYNGCQILVTTPRYLARFLNDNKNFLSFDKLSYLLFDNADIILDKYYQTIGELFKKHNIIGNREPQGDNSPILQIILSATKWTPKIKKFVSVVMYDPFICIASFIEAVVFKSLRPKLYILRSTYKNQKILDILEDDYTKLRTMVVCVNAEEAVQLNAFLAPTKKTLLIHENMKLFNILALRENWETCVRGLYPVLICTDAILSQLNCTDVQWLIHHSVLLTFKNQFNYRFSVLLDNLAQDVAKCKISIIIDEHNNVQFQSIMKVMQRMNVAISPDMVENIERITITLERSKKNYDICDNVKSLGLCPDESVCVFRHCILPDVDAPMTDIQINDTVKLMILYVHDTAHFSARLIGHVPSSNNSKKVMFSSAEYMQITRKIQEYYRNVENRKLCTSTNVGDICVLEESIDTFKRVQIRRIRYDRGTSEEVKFVDVRCIDTGLIHEYVNIYKLIHIPEELLNLPTHIVEIFLAGIAPYDNEYTWNHYATDAVYKWISEKVDSSTYITGKVRLHLGNTIWLDDIVTRTKLINHNDLVGFSLKTQLRNENHAILNDDHISHLMKLYKKSGLSEVNGYPV</sequence>
<keyword evidence="11" id="KW-0469">Meiosis</keyword>
<dbReference type="GO" id="GO:0005524">
    <property type="term" value="F:ATP binding"/>
    <property type="evidence" value="ECO:0007669"/>
    <property type="project" value="UniProtKB-KW"/>
</dbReference>
<evidence type="ECO:0000256" key="12">
    <source>
        <dbReference type="ARBA" id="ARBA00047984"/>
    </source>
</evidence>
<dbReference type="GO" id="GO:0016787">
    <property type="term" value="F:hydrolase activity"/>
    <property type="evidence" value="ECO:0007669"/>
    <property type="project" value="UniProtKB-KW"/>
</dbReference>
<evidence type="ECO:0000256" key="8">
    <source>
        <dbReference type="ARBA" id="ARBA00022840"/>
    </source>
</evidence>
<dbReference type="Gene3D" id="3.40.50.300">
    <property type="entry name" value="P-loop containing nucleotide triphosphate hydrolases"/>
    <property type="match status" value="1"/>
</dbReference>
<dbReference type="SMART" id="SM00487">
    <property type="entry name" value="DEXDc"/>
    <property type="match status" value="1"/>
</dbReference>
<evidence type="ECO:0000256" key="1">
    <source>
        <dbReference type="ARBA" id="ARBA00012552"/>
    </source>
</evidence>
<keyword evidence="7 15" id="KW-0347">Helicase</keyword>
<comment type="catalytic activity">
    <reaction evidence="12">
        <text>ATP + H2O = ADP + phosphate + H(+)</text>
        <dbReference type="Rhea" id="RHEA:13065"/>
        <dbReference type="ChEBI" id="CHEBI:15377"/>
        <dbReference type="ChEBI" id="CHEBI:15378"/>
        <dbReference type="ChEBI" id="CHEBI:30616"/>
        <dbReference type="ChEBI" id="CHEBI:43474"/>
        <dbReference type="ChEBI" id="CHEBI:456216"/>
        <dbReference type="EC" id="3.6.4.13"/>
    </reaction>
</comment>
<dbReference type="InterPro" id="IPR002999">
    <property type="entry name" value="Tudor"/>
</dbReference>
<dbReference type="CDD" id="cd20435">
    <property type="entry name" value="Tudor_TDRD12_rpt2"/>
    <property type="match status" value="1"/>
</dbReference>
<evidence type="ECO:0000256" key="9">
    <source>
        <dbReference type="ARBA" id="ARBA00022871"/>
    </source>
</evidence>
<dbReference type="PANTHER" id="PTHR22655">
    <property type="entry name" value="ATP-DEPENDENT RNA HELICASE TDRD12-RELATED"/>
    <property type="match status" value="1"/>
</dbReference>
<dbReference type="GO" id="GO:0003676">
    <property type="term" value="F:nucleic acid binding"/>
    <property type="evidence" value="ECO:0007669"/>
    <property type="project" value="InterPro"/>
</dbReference>
<dbReference type="PANTHER" id="PTHR22655:SF2">
    <property type="entry name" value="ATP-DEPENDENT RNA HELICASE TDRD12-RELATED"/>
    <property type="match status" value="1"/>
</dbReference>
<dbReference type="GeneID" id="106741862"/>
<keyword evidence="2" id="KW-0217">Developmental protein</keyword>
<keyword evidence="14" id="KW-1185">Reference proteome</keyword>
<dbReference type="Proteomes" id="UP000515204">
    <property type="component" value="Unplaced"/>
</dbReference>
<dbReference type="Pfam" id="PF00270">
    <property type="entry name" value="DEAD"/>
    <property type="match status" value="1"/>
</dbReference>
<evidence type="ECO:0000256" key="11">
    <source>
        <dbReference type="ARBA" id="ARBA00023254"/>
    </source>
</evidence>
<protein>
    <recommendedName>
        <fullName evidence="1">RNA helicase</fullName>
        <ecNumber evidence="1">3.6.4.13</ecNumber>
    </recommendedName>
</protein>
<dbReference type="InterPro" id="IPR027417">
    <property type="entry name" value="P-loop_NTPase"/>
</dbReference>
<gene>
    <name evidence="15 16" type="primary">LOC106741862</name>
</gene>
<evidence type="ECO:0000256" key="10">
    <source>
        <dbReference type="ARBA" id="ARBA00023158"/>
    </source>
</evidence>
<dbReference type="AlphaFoldDB" id="A0A6P3WUC1"/>
<name>A0A6P3WUC1_DINQU</name>
<dbReference type="RefSeq" id="XP_014469747.1">
    <property type="nucleotide sequence ID" value="XM_014614261.1"/>
</dbReference>
<keyword evidence="3" id="KW-0677">Repeat</keyword>
<evidence type="ECO:0000259" key="13">
    <source>
        <dbReference type="PROSITE" id="PS51192"/>
    </source>
</evidence>
<dbReference type="InterPro" id="IPR014001">
    <property type="entry name" value="Helicase_ATP-bd"/>
</dbReference>
<keyword evidence="9" id="KW-0744">Spermatogenesis</keyword>
<dbReference type="GO" id="GO:0042078">
    <property type="term" value="P:germ-line stem cell division"/>
    <property type="evidence" value="ECO:0007669"/>
    <property type="project" value="TreeGrafter"/>
</dbReference>
<evidence type="ECO:0000313" key="16">
    <source>
        <dbReference type="RefSeq" id="XP_014469748.1"/>
    </source>
</evidence>
<reference evidence="15 16" key="1">
    <citation type="submission" date="2025-04" db="UniProtKB">
        <authorList>
            <consortium name="RefSeq"/>
        </authorList>
    </citation>
    <scope>IDENTIFICATION</scope>
</reference>
<dbReference type="InterPro" id="IPR011545">
    <property type="entry name" value="DEAD/DEAH_box_helicase_dom"/>
</dbReference>
<organism evidence="14 16">
    <name type="scientific">Dinoponera quadriceps</name>
    <name type="common">South American ant</name>
    <dbReference type="NCBI Taxonomy" id="609295"/>
    <lineage>
        <taxon>Eukaryota</taxon>
        <taxon>Metazoa</taxon>
        <taxon>Ecdysozoa</taxon>
        <taxon>Arthropoda</taxon>
        <taxon>Hexapoda</taxon>
        <taxon>Insecta</taxon>
        <taxon>Pterygota</taxon>
        <taxon>Neoptera</taxon>
        <taxon>Endopterygota</taxon>
        <taxon>Hymenoptera</taxon>
        <taxon>Apocrita</taxon>
        <taxon>Aculeata</taxon>
        <taxon>Formicoidea</taxon>
        <taxon>Formicidae</taxon>
        <taxon>Ponerinae</taxon>
        <taxon>Ponerini</taxon>
        <taxon>Dinoponera</taxon>
    </lineage>
</organism>
<keyword evidence="8" id="KW-0067">ATP-binding</keyword>
<keyword evidence="5" id="KW-0221">Differentiation</keyword>
<evidence type="ECO:0000256" key="6">
    <source>
        <dbReference type="ARBA" id="ARBA00022801"/>
    </source>
</evidence>
<evidence type="ECO:0000313" key="14">
    <source>
        <dbReference type="Proteomes" id="UP000515204"/>
    </source>
</evidence>
<dbReference type="SUPFAM" id="SSF63748">
    <property type="entry name" value="Tudor/PWWP/MBT"/>
    <property type="match status" value="2"/>
</dbReference>
<dbReference type="SUPFAM" id="SSF52540">
    <property type="entry name" value="P-loop containing nucleoside triphosphate hydrolases"/>
    <property type="match status" value="1"/>
</dbReference>
<dbReference type="GO" id="GO:0051321">
    <property type="term" value="P:meiotic cell cycle"/>
    <property type="evidence" value="ECO:0007669"/>
    <property type="project" value="UniProtKB-KW"/>
</dbReference>
<keyword evidence="4" id="KW-0547">Nucleotide-binding</keyword>
<dbReference type="RefSeq" id="XP_014469748.1">
    <property type="nucleotide sequence ID" value="XM_014614262.1"/>
</dbReference>
<dbReference type="GO" id="GO:0031047">
    <property type="term" value="P:regulatory ncRNA-mediated gene silencing"/>
    <property type="evidence" value="ECO:0007669"/>
    <property type="project" value="UniProtKB-KW"/>
</dbReference>
<accession>A0A6P3WUC1</accession>
<dbReference type="KEGG" id="dqu:106741862"/>
<evidence type="ECO:0000256" key="7">
    <source>
        <dbReference type="ARBA" id="ARBA00022806"/>
    </source>
</evidence>
<evidence type="ECO:0000256" key="2">
    <source>
        <dbReference type="ARBA" id="ARBA00022473"/>
    </source>
</evidence>
<dbReference type="Gene3D" id="2.30.30.140">
    <property type="match status" value="2"/>
</dbReference>
<evidence type="ECO:0000313" key="15">
    <source>
        <dbReference type="RefSeq" id="XP_014469747.1"/>
    </source>
</evidence>
<keyword evidence="6" id="KW-0378">Hydrolase</keyword>
<evidence type="ECO:0000256" key="4">
    <source>
        <dbReference type="ARBA" id="ARBA00022741"/>
    </source>
</evidence>
<dbReference type="GO" id="GO:0003724">
    <property type="term" value="F:RNA helicase activity"/>
    <property type="evidence" value="ECO:0007669"/>
    <property type="project" value="UniProtKB-EC"/>
</dbReference>
<dbReference type="GO" id="GO:0007283">
    <property type="term" value="P:spermatogenesis"/>
    <property type="evidence" value="ECO:0007669"/>
    <property type="project" value="UniProtKB-KW"/>
</dbReference>
<proteinExistence type="predicted"/>
<feature type="domain" description="Helicase ATP-binding" evidence="13">
    <location>
        <begin position="335"/>
        <end position="525"/>
    </location>
</feature>
<dbReference type="PROSITE" id="PS51192">
    <property type="entry name" value="HELICASE_ATP_BIND_1"/>
    <property type="match status" value="1"/>
</dbReference>
<dbReference type="EC" id="3.6.4.13" evidence="1"/>